<accession>A0A814BYS3</accession>
<dbReference type="EMBL" id="CAJNOH010000188">
    <property type="protein sequence ID" value="CAF0935342.1"/>
    <property type="molecule type" value="Genomic_DNA"/>
</dbReference>
<evidence type="ECO:0000256" key="1">
    <source>
        <dbReference type="SAM" id="MobiDB-lite"/>
    </source>
</evidence>
<dbReference type="EMBL" id="CAJNOL010000279">
    <property type="protein sequence ID" value="CAF0980919.1"/>
    <property type="molecule type" value="Genomic_DNA"/>
</dbReference>
<evidence type="ECO:0000313" key="3">
    <source>
        <dbReference type="EMBL" id="CAF0980919.1"/>
    </source>
</evidence>
<reference evidence="2" key="1">
    <citation type="submission" date="2021-02" db="EMBL/GenBank/DDBJ databases">
        <authorList>
            <person name="Nowell W R."/>
        </authorList>
    </citation>
    <scope>NUCLEOTIDE SEQUENCE</scope>
</reference>
<keyword evidence="5" id="KW-1185">Reference proteome</keyword>
<evidence type="ECO:0000313" key="2">
    <source>
        <dbReference type="EMBL" id="CAF0935342.1"/>
    </source>
</evidence>
<feature type="compositionally biased region" description="Acidic residues" evidence="1">
    <location>
        <begin position="56"/>
        <end position="92"/>
    </location>
</feature>
<feature type="region of interest" description="Disordered" evidence="1">
    <location>
        <begin position="1"/>
        <end position="115"/>
    </location>
</feature>
<sequence>MSKYESHQTNNLRSNSTKSYSPESNDDEFEEHIDDRNTPTTNDNSISMKTPQSIDDLLDVDDNDNQNEENKEEIENDNDDDGDADDDDDDDDSTRLSIDDQNTSETTRHKKSNEKNGKLQPLVKLMNVCDYVNSMNKDYLYNAQCQHISIVVYSSIERCVCGCVE</sequence>
<dbReference type="Proteomes" id="UP000663870">
    <property type="component" value="Unassembled WGS sequence"/>
</dbReference>
<gene>
    <name evidence="3" type="ORF">JXQ802_LOCUS13172</name>
    <name evidence="2" type="ORF">PYM288_LOCUS11285</name>
</gene>
<comment type="caution">
    <text evidence="2">The sequence shown here is derived from an EMBL/GenBank/DDBJ whole genome shotgun (WGS) entry which is preliminary data.</text>
</comment>
<evidence type="ECO:0000313" key="5">
    <source>
        <dbReference type="Proteomes" id="UP000663870"/>
    </source>
</evidence>
<evidence type="ECO:0000313" key="4">
    <source>
        <dbReference type="Proteomes" id="UP000663854"/>
    </source>
</evidence>
<protein>
    <submittedName>
        <fullName evidence="2">Uncharacterized protein</fullName>
    </submittedName>
</protein>
<name>A0A814BYS3_9BILA</name>
<dbReference type="Proteomes" id="UP000663854">
    <property type="component" value="Unassembled WGS sequence"/>
</dbReference>
<feature type="compositionally biased region" description="Polar residues" evidence="1">
    <location>
        <begin position="38"/>
        <end position="52"/>
    </location>
</feature>
<feature type="compositionally biased region" description="Polar residues" evidence="1">
    <location>
        <begin position="7"/>
        <end position="23"/>
    </location>
</feature>
<organism evidence="2 4">
    <name type="scientific">Rotaria sordida</name>
    <dbReference type="NCBI Taxonomy" id="392033"/>
    <lineage>
        <taxon>Eukaryota</taxon>
        <taxon>Metazoa</taxon>
        <taxon>Spiralia</taxon>
        <taxon>Gnathifera</taxon>
        <taxon>Rotifera</taxon>
        <taxon>Eurotatoria</taxon>
        <taxon>Bdelloidea</taxon>
        <taxon>Philodinida</taxon>
        <taxon>Philodinidae</taxon>
        <taxon>Rotaria</taxon>
    </lineage>
</organism>
<proteinExistence type="predicted"/>
<dbReference type="AlphaFoldDB" id="A0A814BYS3"/>